<protein>
    <recommendedName>
        <fullName evidence="1">Heterokaryon incompatibility domain-containing protein</fullName>
    </recommendedName>
</protein>
<dbReference type="Proteomes" id="UP001160390">
    <property type="component" value="Unassembled WGS sequence"/>
</dbReference>
<feature type="domain" description="Heterokaryon incompatibility" evidence="1">
    <location>
        <begin position="21"/>
        <end position="107"/>
    </location>
</feature>
<evidence type="ECO:0000313" key="2">
    <source>
        <dbReference type="EMBL" id="CAI6080471.1"/>
    </source>
</evidence>
<dbReference type="EMBL" id="CABFNP030000705">
    <property type="protein sequence ID" value="CAI6080471.1"/>
    <property type="molecule type" value="Genomic_DNA"/>
</dbReference>
<evidence type="ECO:0000259" key="1">
    <source>
        <dbReference type="Pfam" id="PF06985"/>
    </source>
</evidence>
<organism evidence="2 3">
    <name type="scientific">Clonostachys chloroleuca</name>
    <dbReference type="NCBI Taxonomy" id="1926264"/>
    <lineage>
        <taxon>Eukaryota</taxon>
        <taxon>Fungi</taxon>
        <taxon>Dikarya</taxon>
        <taxon>Ascomycota</taxon>
        <taxon>Pezizomycotina</taxon>
        <taxon>Sordariomycetes</taxon>
        <taxon>Hypocreomycetidae</taxon>
        <taxon>Hypocreales</taxon>
        <taxon>Bionectriaceae</taxon>
        <taxon>Clonostachys</taxon>
    </lineage>
</organism>
<dbReference type="PANTHER" id="PTHR10622">
    <property type="entry name" value="HET DOMAIN-CONTAINING PROTEIN"/>
    <property type="match status" value="1"/>
</dbReference>
<reference evidence="2" key="1">
    <citation type="submission" date="2023-01" db="EMBL/GenBank/DDBJ databases">
        <authorList>
            <person name="Piombo E."/>
        </authorList>
    </citation>
    <scope>NUCLEOTIDE SEQUENCE</scope>
</reference>
<dbReference type="InterPro" id="IPR010730">
    <property type="entry name" value="HET"/>
</dbReference>
<sequence length="383" mass="43992">MRLINVKTRKLESFHQNLPKYAILSHRWTDKELEFDDASKLFKIWPRKLTGCFRQAKTDGLQYIWCDNCCIKKSDSVELSEAITSMYKWYKGSEICYAYLEDVTKDDDPKEPCSMFRASKWFTRGWTLQELIAPRKVTFFSKEWVMIGSKASLCQTITAITHIPSHVLLVADALLDTSVAQRMSWAAKRITTKEEDIAYCLIGLFGVSMTPRYGEGKKEFIRLQKLIMREYDDHTIFAWSRQATSDSRANSTYGNCPFLVESPAQFLDSRKVITRGHFKTTPIPSSIGSRITLELPIFIIDDHYKPTPILSSIHSHVARDLSELTESQSNQMYCLLNCAIVGSQNKVFAIPVKFDPSDTSLYRSRYAKCLLVNRKSLETSLEC</sequence>
<evidence type="ECO:0000313" key="3">
    <source>
        <dbReference type="Proteomes" id="UP001160390"/>
    </source>
</evidence>
<dbReference type="AlphaFoldDB" id="A0AA35PZW7"/>
<gene>
    <name evidence="2" type="ORF">CCHLO57077_00003735</name>
</gene>
<keyword evidence="3" id="KW-1185">Reference proteome</keyword>
<comment type="caution">
    <text evidence="2">The sequence shown here is derived from an EMBL/GenBank/DDBJ whole genome shotgun (WGS) entry which is preliminary data.</text>
</comment>
<name>A0AA35PZW7_9HYPO</name>
<accession>A0AA35PZW7</accession>
<dbReference type="PANTHER" id="PTHR10622:SF10">
    <property type="entry name" value="HET DOMAIN-CONTAINING PROTEIN"/>
    <property type="match status" value="1"/>
</dbReference>
<proteinExistence type="predicted"/>
<dbReference type="Pfam" id="PF06985">
    <property type="entry name" value="HET"/>
    <property type="match status" value="1"/>
</dbReference>